<dbReference type="CDD" id="cd10323">
    <property type="entry name" value="SLC-NCS1sbd"/>
    <property type="match status" value="1"/>
</dbReference>
<dbReference type="OrthoDB" id="9780088at2"/>
<evidence type="ECO:0000256" key="1">
    <source>
        <dbReference type="ARBA" id="ARBA00004141"/>
    </source>
</evidence>
<feature type="transmembrane region" description="Helical" evidence="6">
    <location>
        <begin position="93"/>
        <end position="117"/>
    </location>
</feature>
<dbReference type="GO" id="GO:0015205">
    <property type="term" value="F:nucleobase transmembrane transporter activity"/>
    <property type="evidence" value="ECO:0007669"/>
    <property type="project" value="TreeGrafter"/>
</dbReference>
<keyword evidence="3 6" id="KW-0812">Transmembrane</keyword>
<feature type="transmembrane region" description="Helical" evidence="6">
    <location>
        <begin position="203"/>
        <end position="225"/>
    </location>
</feature>
<evidence type="ECO:0000256" key="4">
    <source>
        <dbReference type="ARBA" id="ARBA00022989"/>
    </source>
</evidence>
<dbReference type="Proteomes" id="UP000295416">
    <property type="component" value="Unassembled WGS sequence"/>
</dbReference>
<dbReference type="Pfam" id="PF02133">
    <property type="entry name" value="Transp_cyt_pur"/>
    <property type="match status" value="1"/>
</dbReference>
<dbReference type="PANTHER" id="PTHR30618">
    <property type="entry name" value="NCS1 FAMILY PURINE/PYRIMIDINE TRANSPORTER"/>
    <property type="match status" value="1"/>
</dbReference>
<evidence type="ECO:0000313" key="8">
    <source>
        <dbReference type="Proteomes" id="UP000295416"/>
    </source>
</evidence>
<name>A0A4R2NYC5_9BACL</name>
<reference evidence="7 8" key="1">
    <citation type="submission" date="2019-03" db="EMBL/GenBank/DDBJ databases">
        <title>Genomic Encyclopedia of Type Strains, Phase IV (KMG-IV): sequencing the most valuable type-strain genomes for metagenomic binning, comparative biology and taxonomic classification.</title>
        <authorList>
            <person name="Goeker M."/>
        </authorList>
    </citation>
    <scope>NUCLEOTIDE SEQUENCE [LARGE SCALE GENOMIC DNA]</scope>
    <source>
        <strain evidence="7 8">DSM 19377</strain>
    </source>
</reference>
<dbReference type="InterPro" id="IPR001248">
    <property type="entry name" value="Pur-cyt_permease"/>
</dbReference>
<feature type="transmembrane region" description="Helical" evidence="6">
    <location>
        <begin position="402"/>
        <end position="422"/>
    </location>
</feature>
<feature type="transmembrane region" description="Helical" evidence="6">
    <location>
        <begin position="331"/>
        <end position="353"/>
    </location>
</feature>
<feature type="transmembrane region" description="Helical" evidence="6">
    <location>
        <begin position="428"/>
        <end position="446"/>
    </location>
</feature>
<proteinExistence type="inferred from homology"/>
<feature type="transmembrane region" description="Helical" evidence="6">
    <location>
        <begin position="291"/>
        <end position="310"/>
    </location>
</feature>
<dbReference type="InterPro" id="IPR045225">
    <property type="entry name" value="Uracil/uridine/allantoin_perm"/>
</dbReference>
<dbReference type="RefSeq" id="WP_132746572.1">
    <property type="nucleotide sequence ID" value="NZ_SLXK01000018.1"/>
</dbReference>
<feature type="transmembrane region" description="Helical" evidence="6">
    <location>
        <begin position="164"/>
        <end position="183"/>
    </location>
</feature>
<feature type="transmembrane region" description="Helical" evidence="6">
    <location>
        <begin position="129"/>
        <end position="152"/>
    </location>
</feature>
<comment type="caution">
    <text evidence="7">The sequence shown here is derived from an EMBL/GenBank/DDBJ whole genome shotgun (WGS) entry which is preliminary data.</text>
</comment>
<keyword evidence="8" id="KW-1185">Reference proteome</keyword>
<dbReference type="GO" id="GO:0005886">
    <property type="term" value="C:plasma membrane"/>
    <property type="evidence" value="ECO:0007669"/>
    <property type="project" value="TreeGrafter"/>
</dbReference>
<organism evidence="7 8">
    <name type="scientific">Scopulibacillus darangshiensis</name>
    <dbReference type="NCBI Taxonomy" id="442528"/>
    <lineage>
        <taxon>Bacteria</taxon>
        <taxon>Bacillati</taxon>
        <taxon>Bacillota</taxon>
        <taxon>Bacilli</taxon>
        <taxon>Bacillales</taxon>
        <taxon>Sporolactobacillaceae</taxon>
        <taxon>Scopulibacillus</taxon>
    </lineage>
</organism>
<evidence type="ECO:0000256" key="3">
    <source>
        <dbReference type="ARBA" id="ARBA00022692"/>
    </source>
</evidence>
<dbReference type="PANTHER" id="PTHR30618:SF0">
    <property type="entry name" value="PURINE-URACIL PERMEASE NCS1"/>
    <property type="match status" value="1"/>
</dbReference>
<keyword evidence="4 6" id="KW-1133">Transmembrane helix</keyword>
<accession>A0A4R2NYC5</accession>
<dbReference type="Gene3D" id="1.10.4160.10">
    <property type="entry name" value="Hydantoin permease"/>
    <property type="match status" value="1"/>
</dbReference>
<evidence type="ECO:0000256" key="2">
    <source>
        <dbReference type="ARBA" id="ARBA00008974"/>
    </source>
</evidence>
<evidence type="ECO:0000313" key="7">
    <source>
        <dbReference type="EMBL" id="TCP27097.1"/>
    </source>
</evidence>
<evidence type="ECO:0000256" key="6">
    <source>
        <dbReference type="SAM" id="Phobius"/>
    </source>
</evidence>
<feature type="transmembrane region" description="Helical" evidence="6">
    <location>
        <begin position="359"/>
        <end position="381"/>
    </location>
</feature>
<sequence length="489" mass="53460">MEKKSYDYLKSPDLLPVSHDKKTISTLGFSSMWVGMAILLATFAIGAAGVQTLPLGWVVAATIIGSLAIGVFITIIGDIGIEHGLSFPVYMRAPFGIIGTHIPSVIRAIAASFWFGINTYFGATAVNAILNTLTGFDHWLICYMIFALVQLINTASGIKWVERFADITAPIIIIISLVMYSTLSDQAIEYGKNVWTWVESPVTGGAAVTAFLVVLFSNMGFWATLGTDIPTLSRFIKAPKFERNWFKRNKGTLIGSTIALPLTEAFMIMIGAASYVVAANSNPVFALEKSASGWMLVVLLLMIVLTQWSTNISANLVPAAAIFSNAGGPKVSYAVAVFIAGIVGTVIEPWNVFNVLTQVLLIIGAVLSSVTGILFADYYLIRKRRVNVQDLYKNAGQYKYHGGVNIAGFIAWFAGGIIAYFFMDYSFIIGFIVASVVYYVLAKFWYFKRFPQEEVENPSDEDYLGITVGRDWVIDDTPQSVQKSDAESV</sequence>
<protein>
    <submittedName>
        <fullName evidence="7">NCS1 family nucleobase:cation symporter-1</fullName>
    </submittedName>
</protein>
<keyword evidence="5 6" id="KW-0472">Membrane</keyword>
<feature type="transmembrane region" description="Helical" evidence="6">
    <location>
        <begin position="55"/>
        <end position="81"/>
    </location>
</feature>
<feature type="transmembrane region" description="Helical" evidence="6">
    <location>
        <begin position="27"/>
        <end position="49"/>
    </location>
</feature>
<comment type="subcellular location">
    <subcellularLocation>
        <location evidence="1">Membrane</location>
        <topology evidence="1">Multi-pass membrane protein</topology>
    </subcellularLocation>
</comment>
<gene>
    <name evidence="7" type="ORF">EV207_11875</name>
</gene>
<evidence type="ECO:0000256" key="5">
    <source>
        <dbReference type="ARBA" id="ARBA00023136"/>
    </source>
</evidence>
<dbReference type="EMBL" id="SLXK01000018">
    <property type="protein sequence ID" value="TCP27097.1"/>
    <property type="molecule type" value="Genomic_DNA"/>
</dbReference>
<feature type="transmembrane region" description="Helical" evidence="6">
    <location>
        <begin position="253"/>
        <end position="279"/>
    </location>
</feature>
<dbReference type="AlphaFoldDB" id="A0A4R2NYC5"/>
<comment type="similarity">
    <text evidence="2">Belongs to the purine-cytosine permease (2.A.39) family.</text>
</comment>